<dbReference type="EMBL" id="DVHL01000035">
    <property type="protein sequence ID" value="HIR66049.1"/>
    <property type="molecule type" value="Genomic_DNA"/>
</dbReference>
<dbReference type="AlphaFoldDB" id="A0A9D1J7W1"/>
<keyword evidence="1" id="KW-1133">Transmembrane helix</keyword>
<reference evidence="2" key="1">
    <citation type="submission" date="2020-10" db="EMBL/GenBank/DDBJ databases">
        <authorList>
            <person name="Gilroy R."/>
        </authorList>
    </citation>
    <scope>NUCLEOTIDE SEQUENCE</scope>
    <source>
        <strain evidence="2">CHK121-14286</strain>
    </source>
</reference>
<gene>
    <name evidence="2" type="ORF">IAC95_04140</name>
</gene>
<comment type="caution">
    <text evidence="2">The sequence shown here is derived from an EMBL/GenBank/DDBJ whole genome shotgun (WGS) entry which is preliminary data.</text>
</comment>
<keyword evidence="1" id="KW-0812">Transmembrane</keyword>
<dbReference type="Proteomes" id="UP000824200">
    <property type="component" value="Unassembled WGS sequence"/>
</dbReference>
<name>A0A9D1J7W1_9BACT</name>
<evidence type="ECO:0000313" key="3">
    <source>
        <dbReference type="Proteomes" id="UP000824200"/>
    </source>
</evidence>
<evidence type="ECO:0000256" key="1">
    <source>
        <dbReference type="SAM" id="Phobius"/>
    </source>
</evidence>
<reference evidence="2" key="2">
    <citation type="journal article" date="2021" name="PeerJ">
        <title>Extensive microbial diversity within the chicken gut microbiome revealed by metagenomics and culture.</title>
        <authorList>
            <person name="Gilroy R."/>
            <person name="Ravi A."/>
            <person name="Getino M."/>
            <person name="Pursley I."/>
            <person name="Horton D.L."/>
            <person name="Alikhan N.F."/>
            <person name="Baker D."/>
            <person name="Gharbi K."/>
            <person name="Hall N."/>
            <person name="Watson M."/>
            <person name="Adriaenssens E.M."/>
            <person name="Foster-Nyarko E."/>
            <person name="Jarju S."/>
            <person name="Secka A."/>
            <person name="Antonio M."/>
            <person name="Oren A."/>
            <person name="Chaudhuri R.R."/>
            <person name="La Ragione R."/>
            <person name="Hildebrand F."/>
            <person name="Pallen M.J."/>
        </authorList>
    </citation>
    <scope>NUCLEOTIDE SEQUENCE</scope>
    <source>
        <strain evidence="2">CHK121-14286</strain>
    </source>
</reference>
<proteinExistence type="predicted"/>
<sequence length="335" mass="38385">MKSKVVKGVITLVSVVLVVAVCYILFGGYIADYLEKFFPSQDKLPTVTGVTHNVDSNGQFFFSWNTVEGANRYGVIIGKYEDGEWQQDSPKAVEENKYYYSADAEKISVKVQAQDSTGEKANSDWSDEYIHEIPLLEITYDSASLFVSSMLPYKLLKVVNISIDGNAIRTNAIFESNNKIEMYELYTYYEDGITSLQDCMNTKPTYTSIRNHYEVVDYDSADYLLQSNSFIGQMEEYRLQGYTFEVVSQHTAKTGESNQTFTIYSTYKLTKGDDTKYINSKMAVLVYEESPNEKENYTKKVANFESRGLYEEFCHELVGDEIILAQEMEKLYKQQ</sequence>
<organism evidence="2 3">
    <name type="scientific">Candidatus Fimimonas gallinarum</name>
    <dbReference type="NCBI Taxonomy" id="2840821"/>
    <lineage>
        <taxon>Bacteria</taxon>
        <taxon>Pseudomonadati</taxon>
        <taxon>Myxococcota</taxon>
        <taxon>Myxococcia</taxon>
        <taxon>Myxococcales</taxon>
        <taxon>Cystobacterineae</taxon>
        <taxon>Myxococcaceae</taxon>
        <taxon>Myxococcaceae incertae sedis</taxon>
        <taxon>Candidatus Fimimonas</taxon>
    </lineage>
</organism>
<protein>
    <submittedName>
        <fullName evidence="2">Uncharacterized protein</fullName>
    </submittedName>
</protein>
<evidence type="ECO:0000313" key="2">
    <source>
        <dbReference type="EMBL" id="HIR66049.1"/>
    </source>
</evidence>
<accession>A0A9D1J7W1</accession>
<feature type="transmembrane region" description="Helical" evidence="1">
    <location>
        <begin position="9"/>
        <end position="31"/>
    </location>
</feature>
<keyword evidence="1" id="KW-0472">Membrane</keyword>